<evidence type="ECO:0000259" key="8">
    <source>
        <dbReference type="Pfam" id="PF00857"/>
    </source>
</evidence>
<evidence type="ECO:0000256" key="3">
    <source>
        <dbReference type="ARBA" id="ARBA00022723"/>
    </source>
</evidence>
<dbReference type="GO" id="GO:0008936">
    <property type="term" value="F:nicotinamidase activity"/>
    <property type="evidence" value="ECO:0007669"/>
    <property type="project" value="UniProtKB-EC"/>
</dbReference>
<dbReference type="Gene3D" id="3.40.50.850">
    <property type="entry name" value="Isochorismatase-like"/>
    <property type="match status" value="1"/>
</dbReference>
<dbReference type="AlphaFoldDB" id="A0A0G1H552"/>
<keyword evidence="2" id="KW-0662">Pyridine nucleotide biosynthesis</keyword>
<reference evidence="9 10" key="1">
    <citation type="journal article" date="2015" name="Nature">
        <title>rRNA introns, odd ribosomes, and small enigmatic genomes across a large radiation of phyla.</title>
        <authorList>
            <person name="Brown C.T."/>
            <person name="Hug L.A."/>
            <person name="Thomas B.C."/>
            <person name="Sharon I."/>
            <person name="Castelle C.J."/>
            <person name="Singh A."/>
            <person name="Wilkins M.J."/>
            <person name="Williams K.H."/>
            <person name="Banfield J.F."/>
        </authorList>
    </citation>
    <scope>NUCLEOTIDE SEQUENCE [LARGE SCALE GENOMIC DNA]</scope>
</reference>
<feature type="domain" description="Isochorismatase-like" evidence="8">
    <location>
        <begin position="13"/>
        <end position="200"/>
    </location>
</feature>
<dbReference type="SUPFAM" id="SSF52499">
    <property type="entry name" value="Isochorismatase-like hydrolases"/>
    <property type="match status" value="1"/>
</dbReference>
<dbReference type="EC" id="3.5.1.19" evidence="6"/>
<evidence type="ECO:0000256" key="6">
    <source>
        <dbReference type="ARBA" id="ARBA00039017"/>
    </source>
</evidence>
<comment type="caution">
    <text evidence="9">The sequence shown here is derived from an EMBL/GenBank/DDBJ whole genome shotgun (WGS) entry which is preliminary data.</text>
</comment>
<evidence type="ECO:0000256" key="7">
    <source>
        <dbReference type="ARBA" id="ARBA00043224"/>
    </source>
</evidence>
<dbReference type="GO" id="GO:0046872">
    <property type="term" value="F:metal ion binding"/>
    <property type="evidence" value="ECO:0007669"/>
    <property type="project" value="UniProtKB-KW"/>
</dbReference>
<accession>A0A0G1H552</accession>
<evidence type="ECO:0000256" key="5">
    <source>
        <dbReference type="ARBA" id="ARBA00037900"/>
    </source>
</evidence>
<dbReference type="PANTHER" id="PTHR11080">
    <property type="entry name" value="PYRAZINAMIDASE/NICOTINAMIDASE"/>
    <property type="match status" value="1"/>
</dbReference>
<proteinExistence type="inferred from homology"/>
<dbReference type="InterPro" id="IPR000868">
    <property type="entry name" value="Isochorismatase-like_dom"/>
</dbReference>
<evidence type="ECO:0000256" key="2">
    <source>
        <dbReference type="ARBA" id="ARBA00022642"/>
    </source>
</evidence>
<dbReference type="EMBL" id="LCHU01000003">
    <property type="protein sequence ID" value="KKT41930.1"/>
    <property type="molecule type" value="Genomic_DNA"/>
</dbReference>
<organism evidence="9 10">
    <name type="scientific">Candidatus Giovannonibacteria bacterium GW2011_GWA2_44_13b</name>
    <dbReference type="NCBI Taxonomy" id="1618647"/>
    <lineage>
        <taxon>Bacteria</taxon>
        <taxon>Candidatus Giovannoniibacteriota</taxon>
    </lineage>
</organism>
<gene>
    <name evidence="9" type="ORF">UW30_C0003G0030</name>
</gene>
<comment type="similarity">
    <text evidence="1">Belongs to the isochorismatase family.</text>
</comment>
<dbReference type="InterPro" id="IPR052347">
    <property type="entry name" value="Isochorismatase_Nicotinamidase"/>
</dbReference>
<evidence type="ECO:0000256" key="4">
    <source>
        <dbReference type="ARBA" id="ARBA00022801"/>
    </source>
</evidence>
<dbReference type="GO" id="GO:0019363">
    <property type="term" value="P:pyridine nucleotide biosynthetic process"/>
    <property type="evidence" value="ECO:0007669"/>
    <property type="project" value="UniProtKB-KW"/>
</dbReference>
<protein>
    <recommendedName>
        <fullName evidence="6">nicotinamidase</fullName>
        <ecNumber evidence="6">3.5.1.19</ecNumber>
    </recommendedName>
    <alternativeName>
        <fullName evidence="7">Nicotinamide deamidase</fullName>
    </alternativeName>
</protein>
<keyword evidence="3" id="KW-0479">Metal-binding</keyword>
<comment type="pathway">
    <text evidence="5">Cofactor biosynthesis; nicotinate biosynthesis; nicotinate from nicotinamide: step 1/1.</text>
</comment>
<name>A0A0G1H552_9BACT</name>
<dbReference type="Proteomes" id="UP000034736">
    <property type="component" value="Unassembled WGS sequence"/>
</dbReference>
<evidence type="ECO:0000313" key="9">
    <source>
        <dbReference type="EMBL" id="KKT41930.1"/>
    </source>
</evidence>
<dbReference type="PATRIC" id="fig|1618647.3.peg.205"/>
<evidence type="ECO:0000313" key="10">
    <source>
        <dbReference type="Proteomes" id="UP000034736"/>
    </source>
</evidence>
<dbReference type="STRING" id="1618647.UW30_C0003G0030"/>
<dbReference type="PANTHER" id="PTHR11080:SF2">
    <property type="entry name" value="LD05707P"/>
    <property type="match status" value="1"/>
</dbReference>
<dbReference type="InterPro" id="IPR036380">
    <property type="entry name" value="Isochorismatase-like_sf"/>
</dbReference>
<dbReference type="Pfam" id="PF00857">
    <property type="entry name" value="Isochorismatase"/>
    <property type="match status" value="1"/>
</dbReference>
<evidence type="ECO:0000256" key="1">
    <source>
        <dbReference type="ARBA" id="ARBA00006336"/>
    </source>
</evidence>
<keyword evidence="4" id="KW-0378">Hydrolase</keyword>
<sequence>MIKRAKKVAEKAVLIIIDVQNDFCPGGSLAVPHGDEVVAPLNSMVELFNANEFPVFVTRDWHPAKTKHFKDYGGIWPPHCVQHTFGACFHSDLRFIGAEIITKGTSEDEDEKSYSGFGGVNFAGQNLAKLLTSRHVANLYIGELATDYCVKATALDALKLGFTIYLLKDAVRAVNINTDDGKKAIAEMKKAGAKIITTKEVLGR</sequence>